<organism evidence="2 3">
    <name type="scientific">Acetivibrio straminisolvens JCM 21531</name>
    <dbReference type="NCBI Taxonomy" id="1294263"/>
    <lineage>
        <taxon>Bacteria</taxon>
        <taxon>Bacillati</taxon>
        <taxon>Bacillota</taxon>
        <taxon>Clostridia</taxon>
        <taxon>Eubacteriales</taxon>
        <taxon>Oscillospiraceae</taxon>
        <taxon>Acetivibrio</taxon>
    </lineage>
</organism>
<dbReference type="InterPro" id="IPR016732">
    <property type="entry name" value="UCP018688"/>
</dbReference>
<evidence type="ECO:0000313" key="2">
    <source>
        <dbReference type="EMBL" id="GAE86945.1"/>
    </source>
</evidence>
<dbReference type="AlphaFoldDB" id="W4V0E6"/>
<dbReference type="SUPFAM" id="SSF55729">
    <property type="entry name" value="Acyl-CoA N-acyltransferases (Nat)"/>
    <property type="match status" value="1"/>
</dbReference>
<reference evidence="2" key="1">
    <citation type="journal article" date="2014" name="Genome Announc.">
        <title>Draft Genome Sequence of Clostridium straminisolvens Strain JCM 21531T, Isolated from a Cellulose-Degrading Bacterial Community.</title>
        <authorList>
            <person name="Yuki M."/>
            <person name="Oshima K."/>
            <person name="Suda W."/>
            <person name="Sakamoto M."/>
            <person name="Kitamura K."/>
            <person name="Iida T."/>
            <person name="Hattori M."/>
            <person name="Ohkuma M."/>
        </authorList>
    </citation>
    <scope>NUCLEOTIDE SEQUENCE [LARGE SCALE GENOMIC DNA]</scope>
    <source>
        <strain evidence="2">JCM 21531</strain>
    </source>
</reference>
<dbReference type="Gene3D" id="3.40.630.30">
    <property type="match status" value="1"/>
</dbReference>
<dbReference type="RefSeq" id="WP_243467003.1">
    <property type="nucleotide sequence ID" value="NZ_BAVR01000003.1"/>
</dbReference>
<gene>
    <name evidence="2" type="ORF">JCM21531_281</name>
</gene>
<evidence type="ECO:0000313" key="3">
    <source>
        <dbReference type="Proteomes" id="UP000019109"/>
    </source>
</evidence>
<dbReference type="STRING" id="1294263.JCM21531_281"/>
<keyword evidence="3" id="KW-1185">Reference proteome</keyword>
<dbReference type="InterPro" id="IPR024320">
    <property type="entry name" value="LPG_synthase_C"/>
</dbReference>
<dbReference type="PANTHER" id="PTHR41373">
    <property type="entry name" value="DUF2156 DOMAIN-CONTAINING PROTEIN"/>
    <property type="match status" value="1"/>
</dbReference>
<dbReference type="EMBL" id="BAVR01000003">
    <property type="protein sequence ID" value="GAE86945.1"/>
    <property type="molecule type" value="Genomic_DNA"/>
</dbReference>
<dbReference type="PANTHER" id="PTHR41373:SF1">
    <property type="entry name" value="PHOSPHATIDYLGLYCEROL LYSYLTRANSFERASE C-TERMINAL DOMAIN-CONTAINING PROTEIN"/>
    <property type="match status" value="1"/>
</dbReference>
<comment type="caution">
    <text evidence="2">The sequence shown here is derived from an EMBL/GenBank/DDBJ whole genome shotgun (WGS) entry which is preliminary data.</text>
</comment>
<sequence length="104" mass="12347">MLDFKPLELKDRELFCEYLKDYNFSTYEYSFLTLYIWRKMYNTEFAIVDDAIVIKKHTSTNGTYFMQPIGAHKTKIAGITSKLNAIKKDNPDFKYLYATSKQLF</sequence>
<proteinExistence type="predicted"/>
<dbReference type="Proteomes" id="UP000019109">
    <property type="component" value="Unassembled WGS sequence"/>
</dbReference>
<feature type="domain" description="Phosphatidylglycerol lysyltransferase C-terminal" evidence="1">
    <location>
        <begin position="22"/>
        <end position="84"/>
    </location>
</feature>
<dbReference type="InterPro" id="IPR016181">
    <property type="entry name" value="Acyl_CoA_acyltransferase"/>
</dbReference>
<accession>W4V0E6</accession>
<name>W4V0E6_9FIRM</name>
<evidence type="ECO:0000259" key="1">
    <source>
        <dbReference type="Pfam" id="PF09924"/>
    </source>
</evidence>
<protein>
    <recommendedName>
        <fullName evidence="1">Phosphatidylglycerol lysyltransferase C-terminal domain-containing protein</fullName>
    </recommendedName>
</protein>
<dbReference type="Pfam" id="PF09924">
    <property type="entry name" value="LPG_synthase_C"/>
    <property type="match status" value="1"/>
</dbReference>